<dbReference type="PROSITE" id="PS51832">
    <property type="entry name" value="HD_GYP"/>
    <property type="match status" value="1"/>
</dbReference>
<keyword evidence="1" id="KW-1133">Transmembrane helix</keyword>
<evidence type="ECO:0000259" key="2">
    <source>
        <dbReference type="PROSITE" id="PS51832"/>
    </source>
</evidence>
<evidence type="ECO:0000313" key="3">
    <source>
        <dbReference type="EMBL" id="GAL30638.1"/>
    </source>
</evidence>
<proteinExistence type="predicted"/>
<accession>A0ABQ0JPG2</accession>
<comment type="caution">
    <text evidence="3">The sequence shown here is derived from an EMBL/GenBank/DDBJ whole genome shotgun (WGS) entry which is preliminary data.</text>
</comment>
<dbReference type="Proteomes" id="UP000029223">
    <property type="component" value="Unassembled WGS sequence"/>
</dbReference>
<dbReference type="Gene3D" id="1.10.3210.10">
    <property type="entry name" value="Hypothetical protein af1432"/>
    <property type="match status" value="1"/>
</dbReference>
<gene>
    <name evidence="3" type="ORF">JCM19239_1412</name>
</gene>
<evidence type="ECO:0000313" key="4">
    <source>
        <dbReference type="Proteomes" id="UP000029223"/>
    </source>
</evidence>
<name>A0ABQ0JPG2_9VIBR</name>
<feature type="domain" description="HD-GYP" evidence="2">
    <location>
        <begin position="564"/>
        <end position="665"/>
    </location>
</feature>
<dbReference type="InterPro" id="IPR029016">
    <property type="entry name" value="GAF-like_dom_sf"/>
</dbReference>
<keyword evidence="1" id="KW-0812">Transmembrane</keyword>
<dbReference type="EMBL" id="BBMS01000104">
    <property type="protein sequence ID" value="GAL30638.1"/>
    <property type="molecule type" value="Genomic_DNA"/>
</dbReference>
<sequence>MKISKRSFPIHVHIVTIIIFVVAIASGTQMVLSNKAMSDVIFEANGKLFERIAEQTRYQLNSHYSTAFSALGSFSNSHSLNASVGFERLRVVPEVIHLLSQFEHVQTYTFSFKDGDSVVIKRITEDLPPNIVINDERSRYIVAHEIGGVVEVYTYDHNLNFVERLEVNDEEFHLAYQDNSSVTPGRNTISKPTKLANSTAMGVVISQVNQQGLRVSVHVMLKDLRQTLQDTLTNDSSIRVLYNDDGAVYAFSSGLSNENNGDILQIADINRDIVPHAIDRKKGGVELGRFEFQKENWFGRIVTIKPLNSEHIHLLMATKASSIFDEGLLIKQQTLYASLIVLLLMLPCIYLVSRLISKPIVRATEKAKAIENFSFDTSSLPHSYIKEIQELNHAQMSTQATISRFITLTDGIARQQNLDSMLELVCGNTADSVSADGVLLYLLDGKSDELVPHVVQFNSAQNVHAKSISAQDATRFIEHVFVDKQGQVFPLHELNHLQFEASLPETSEVIYIPLKNREAVVIGALGLMFEKGGAESIYQEHADYLQTLLGYVSVAIETQQMLDLSGPFWTPLFKFLLAHLIKIAVYSNHCQRVPVLTEWLTQAAHESTLEPFSDFHLSEKEWQELKMAAWLHDCGKITTPEHVLINPRSWKLSMIEYMKSELVSK</sequence>
<dbReference type="Gene3D" id="6.10.340.10">
    <property type="match status" value="1"/>
</dbReference>
<dbReference type="Gene3D" id="3.30.450.40">
    <property type="match status" value="1"/>
</dbReference>
<dbReference type="PANTHER" id="PTHR43155:SF2">
    <property type="entry name" value="CYCLIC DI-GMP PHOSPHODIESTERASE PA4108"/>
    <property type="match status" value="1"/>
</dbReference>
<dbReference type="SUPFAM" id="SSF55781">
    <property type="entry name" value="GAF domain-like"/>
    <property type="match status" value="1"/>
</dbReference>
<keyword evidence="1" id="KW-0472">Membrane</keyword>
<protein>
    <submittedName>
        <fullName evidence="3">Chemotactic transducer-related protein</fullName>
    </submittedName>
</protein>
<reference evidence="4" key="1">
    <citation type="submission" date="2014-09" db="EMBL/GenBank/DDBJ databases">
        <title>Vibrio variabilis JCM 19239. (C206) whole genome shotgun sequence.</title>
        <authorList>
            <person name="Sawabe T."/>
            <person name="Meirelles P."/>
            <person name="Nakanishi M."/>
            <person name="Sayaka M."/>
            <person name="Hattori M."/>
            <person name="Ohkuma M."/>
        </authorList>
    </citation>
    <scope>NUCLEOTIDE SEQUENCE [LARGE SCALE GENOMIC DNA]</scope>
    <source>
        <strain evidence="4">JCM 19239</strain>
    </source>
</reference>
<keyword evidence="4" id="KW-1185">Reference proteome</keyword>
<feature type="transmembrane region" description="Helical" evidence="1">
    <location>
        <begin position="335"/>
        <end position="352"/>
    </location>
</feature>
<evidence type="ECO:0000256" key="1">
    <source>
        <dbReference type="SAM" id="Phobius"/>
    </source>
</evidence>
<organism evidence="3 4">
    <name type="scientific">Vibrio variabilis</name>
    <dbReference type="NCBI Taxonomy" id="990271"/>
    <lineage>
        <taxon>Bacteria</taxon>
        <taxon>Pseudomonadati</taxon>
        <taxon>Pseudomonadota</taxon>
        <taxon>Gammaproteobacteria</taxon>
        <taxon>Vibrionales</taxon>
        <taxon>Vibrionaceae</taxon>
        <taxon>Vibrio</taxon>
    </lineage>
</organism>
<dbReference type="InterPro" id="IPR037522">
    <property type="entry name" value="HD_GYP_dom"/>
</dbReference>
<dbReference type="PANTHER" id="PTHR43155">
    <property type="entry name" value="CYCLIC DI-GMP PHOSPHODIESTERASE PA4108-RELATED"/>
    <property type="match status" value="1"/>
</dbReference>
<feature type="transmembrane region" description="Helical" evidence="1">
    <location>
        <begin position="12"/>
        <end position="32"/>
    </location>
</feature>